<reference evidence="2" key="1">
    <citation type="submission" date="2015-12" db="EMBL/GenBank/DDBJ databases">
        <title>De novo transcriptome assembly of four potential Pierce s Disease insect vectors from Arizona vineyards.</title>
        <authorList>
            <person name="Tassone E.E."/>
        </authorList>
    </citation>
    <scope>NUCLEOTIDE SEQUENCE</scope>
</reference>
<protein>
    <submittedName>
        <fullName evidence="2">Uncharacterized protein</fullName>
    </submittedName>
</protein>
<name>A0A1B6D8T8_9HEMI</name>
<gene>
    <name evidence="2" type="ORF">g.6563</name>
</gene>
<dbReference type="EMBL" id="GEDC01015216">
    <property type="protein sequence ID" value="JAS22082.1"/>
    <property type="molecule type" value="Transcribed_RNA"/>
</dbReference>
<sequence length="435" mass="49957">MNSFHRNATFPNQNDNRGILSNNFNILQKNNQDMDYMFQKMPNIKNNSQYNPEFSEPFDIKLDAIQTKTSFPLQSFQNQYNYPKKSTNNRATEKAKFEQSPNQRIQNLSKVDVYSDRTSRAFNTIQEIFPSSSQPSTSKYSCDRSKTNNPLLLENSQNNFFFPQPGSSRSFNDNRNASNQFHMNGPNDFFLPQPGTSKYFNDSRYAFDQFQVKGQNNLISPQPGTSFNDSGNASKQFQIKGQRNYFLTQSNNLFPNKKLRTGETHLKSFGIDDSFPNKIIKTEETKPFSTRKPYKTNKVEKRFYIGSIGQVIHWHQLAKEANIFAFYQVSATIVSVKNGKSLCTHNLLLKDENGSDSSTLQAVFYSIDRNLPDVQPGQFTTFVGRMVGARKFQVFDMWPTTLKEQAGIRRISFLCQRTLQEASLLSKTSKLTSTD</sequence>
<proteinExistence type="predicted"/>
<accession>A0A1B6D8T8</accession>
<feature type="region of interest" description="Disordered" evidence="1">
    <location>
        <begin position="79"/>
        <end position="101"/>
    </location>
</feature>
<evidence type="ECO:0000256" key="1">
    <source>
        <dbReference type="SAM" id="MobiDB-lite"/>
    </source>
</evidence>
<dbReference type="AlphaFoldDB" id="A0A1B6D8T8"/>
<organism evidence="2">
    <name type="scientific">Clastoptera arizonana</name>
    <name type="common">Arizona spittle bug</name>
    <dbReference type="NCBI Taxonomy" id="38151"/>
    <lineage>
        <taxon>Eukaryota</taxon>
        <taxon>Metazoa</taxon>
        <taxon>Ecdysozoa</taxon>
        <taxon>Arthropoda</taxon>
        <taxon>Hexapoda</taxon>
        <taxon>Insecta</taxon>
        <taxon>Pterygota</taxon>
        <taxon>Neoptera</taxon>
        <taxon>Paraneoptera</taxon>
        <taxon>Hemiptera</taxon>
        <taxon>Auchenorrhyncha</taxon>
        <taxon>Cercopoidea</taxon>
        <taxon>Clastopteridae</taxon>
        <taxon>Clastoptera</taxon>
    </lineage>
</organism>
<evidence type="ECO:0000313" key="2">
    <source>
        <dbReference type="EMBL" id="JAS22082.1"/>
    </source>
</evidence>
<feature type="compositionally biased region" description="Polar residues" evidence="1">
    <location>
        <begin position="79"/>
        <end position="90"/>
    </location>
</feature>